<sequence length="117" mass="13094">MQAARRLRQARNRLEAARARIDTREWVVARRERTKHLIELGGLVQKAGLVTLADDDRAMLYGAFLDLAARLQGEDAAQAKLLYRRRGARAFATEAEEASRSRSAKLKALNTTSDTEA</sequence>
<dbReference type="EMBL" id="VTOU01000003">
    <property type="protein sequence ID" value="TZG26519.1"/>
    <property type="molecule type" value="Genomic_DNA"/>
</dbReference>
<proteinExistence type="predicted"/>
<dbReference type="Proteomes" id="UP000322077">
    <property type="component" value="Unassembled WGS sequence"/>
</dbReference>
<evidence type="ECO:0000313" key="2">
    <source>
        <dbReference type="EMBL" id="TZG26519.1"/>
    </source>
</evidence>
<comment type="caution">
    <text evidence="2">The sequence shown here is derived from an EMBL/GenBank/DDBJ whole genome shotgun (WGS) entry which is preliminary data.</text>
</comment>
<dbReference type="Pfam" id="PF06412">
    <property type="entry name" value="TraD"/>
    <property type="match status" value="1"/>
</dbReference>
<organism evidence="2 3">
    <name type="scientific">Sphingomonas montanisoli</name>
    <dbReference type="NCBI Taxonomy" id="2606412"/>
    <lineage>
        <taxon>Bacteria</taxon>
        <taxon>Pseudomonadati</taxon>
        <taxon>Pseudomonadota</taxon>
        <taxon>Alphaproteobacteria</taxon>
        <taxon>Sphingomonadales</taxon>
        <taxon>Sphingomonadaceae</taxon>
        <taxon>Sphingomonas</taxon>
    </lineage>
</organism>
<reference evidence="2 3" key="1">
    <citation type="submission" date="2019-08" db="EMBL/GenBank/DDBJ databases">
        <authorList>
            <person name="Wang G."/>
            <person name="Xu Z."/>
        </authorList>
    </citation>
    <scope>NUCLEOTIDE SEQUENCE [LARGE SCALE GENOMIC DNA]</scope>
    <source>
        <strain evidence="2 3">ZX</strain>
    </source>
</reference>
<dbReference type="InterPro" id="IPR009444">
    <property type="entry name" value="Conjugal_tfr_TraD_a-type"/>
</dbReference>
<gene>
    <name evidence="2" type="ORF">FYJ91_11610</name>
</gene>
<accession>A0A5D9C4A7</accession>
<feature type="region of interest" description="Disordered" evidence="1">
    <location>
        <begin position="98"/>
        <end position="117"/>
    </location>
</feature>
<evidence type="ECO:0000256" key="1">
    <source>
        <dbReference type="SAM" id="MobiDB-lite"/>
    </source>
</evidence>
<protein>
    <submittedName>
        <fullName evidence="2">Conjugal transfer protein TraD</fullName>
    </submittedName>
</protein>
<dbReference type="AlphaFoldDB" id="A0A5D9C4A7"/>
<keyword evidence="3" id="KW-1185">Reference proteome</keyword>
<name>A0A5D9C4A7_9SPHN</name>
<evidence type="ECO:0000313" key="3">
    <source>
        <dbReference type="Proteomes" id="UP000322077"/>
    </source>
</evidence>